<feature type="domain" description="VAL1-3 N-terminal zinc finger" evidence="1">
    <location>
        <begin position="60"/>
        <end position="107"/>
    </location>
</feature>
<name>A0A6A2Z5J1_HIBSY</name>
<dbReference type="PROSITE" id="PS51257">
    <property type="entry name" value="PROKAR_LIPOPROTEIN"/>
    <property type="match status" value="1"/>
</dbReference>
<evidence type="ECO:0000259" key="1">
    <source>
        <dbReference type="Pfam" id="PF25813"/>
    </source>
</evidence>
<accession>A0A6A2Z5J1</accession>
<dbReference type="Pfam" id="PF25813">
    <property type="entry name" value="zf_VAL1_N"/>
    <property type="match status" value="1"/>
</dbReference>
<protein>
    <recommendedName>
        <fullName evidence="1">VAL1-3 N-terminal zinc finger domain-containing protein</fullName>
    </recommendedName>
</protein>
<proteinExistence type="predicted"/>
<dbReference type="InterPro" id="IPR057743">
    <property type="entry name" value="Zfn_VAL1-3_N"/>
</dbReference>
<dbReference type="PANTHER" id="PTHR46245:SF10">
    <property type="entry name" value="B3 DOMAIN-CONTAINING TRANSCRIPTION FACTOR VAL3"/>
    <property type="match status" value="1"/>
</dbReference>
<organism evidence="2 3">
    <name type="scientific">Hibiscus syriacus</name>
    <name type="common">Rose of Sharon</name>
    <dbReference type="NCBI Taxonomy" id="106335"/>
    <lineage>
        <taxon>Eukaryota</taxon>
        <taxon>Viridiplantae</taxon>
        <taxon>Streptophyta</taxon>
        <taxon>Embryophyta</taxon>
        <taxon>Tracheophyta</taxon>
        <taxon>Spermatophyta</taxon>
        <taxon>Magnoliopsida</taxon>
        <taxon>eudicotyledons</taxon>
        <taxon>Gunneridae</taxon>
        <taxon>Pentapetalae</taxon>
        <taxon>rosids</taxon>
        <taxon>malvids</taxon>
        <taxon>Malvales</taxon>
        <taxon>Malvaceae</taxon>
        <taxon>Malvoideae</taxon>
        <taxon>Hibiscus</taxon>
    </lineage>
</organism>
<comment type="caution">
    <text evidence="2">The sequence shown here is derived from an EMBL/GenBank/DDBJ whole genome shotgun (WGS) entry which is preliminary data.</text>
</comment>
<dbReference type="EMBL" id="VEPZ02001212">
    <property type="protein sequence ID" value="KAE8686680.1"/>
    <property type="molecule type" value="Genomic_DNA"/>
</dbReference>
<dbReference type="AlphaFoldDB" id="A0A6A2Z5J1"/>
<keyword evidence="3" id="KW-1185">Reference proteome</keyword>
<evidence type="ECO:0000313" key="2">
    <source>
        <dbReference type="EMBL" id="KAE8686680.1"/>
    </source>
</evidence>
<dbReference type="Proteomes" id="UP000436088">
    <property type="component" value="Unassembled WGS sequence"/>
</dbReference>
<sequence length="218" mass="23560">MKIMSSTSAAVASSQSCFNSDCKELKPERSRKGWRLQTGEFAELCDRCASAFQEGRFCDTFHLNASGWRSCESCGKRVHCGCIVSADAFTLLDAGGIECIACGRKNVVTGSNSSSPPSLLVHSSLSEKFKDDSAKGRGWSQLAGLGPVPWRQVLSLFNSAIPQSELHFTVPYEVDFSTGNDRLNVSNGLSSSCLGKKKIEDFSERLINGSLKLGVQDT</sequence>
<dbReference type="PANTHER" id="PTHR46245">
    <property type="entry name" value="B3 DOMAIN-CONTAINING PROTEIN OS07G0563300"/>
    <property type="match status" value="1"/>
</dbReference>
<gene>
    <name evidence="2" type="ORF">F3Y22_tig00111036pilonHSYRG00043</name>
</gene>
<reference evidence="2" key="1">
    <citation type="submission" date="2019-09" db="EMBL/GenBank/DDBJ databases">
        <title>Draft genome information of white flower Hibiscus syriacus.</title>
        <authorList>
            <person name="Kim Y.-M."/>
        </authorList>
    </citation>
    <scope>NUCLEOTIDE SEQUENCE [LARGE SCALE GENOMIC DNA]</scope>
    <source>
        <strain evidence="2">YM2019G1</strain>
    </source>
</reference>
<evidence type="ECO:0000313" key="3">
    <source>
        <dbReference type="Proteomes" id="UP000436088"/>
    </source>
</evidence>